<dbReference type="Proteomes" id="UP000322139">
    <property type="component" value="Unassembled WGS sequence"/>
</dbReference>
<name>A0A5D4R364_9BACI</name>
<dbReference type="EMBL" id="VTER01000013">
    <property type="protein sequence ID" value="TYS44118.1"/>
    <property type="molecule type" value="Genomic_DNA"/>
</dbReference>
<protein>
    <submittedName>
        <fullName evidence="2">Uncharacterized protein</fullName>
    </submittedName>
</protein>
<evidence type="ECO:0000313" key="3">
    <source>
        <dbReference type="Proteomes" id="UP000322139"/>
    </source>
</evidence>
<keyword evidence="1" id="KW-0472">Membrane</keyword>
<evidence type="ECO:0000256" key="1">
    <source>
        <dbReference type="SAM" id="Phobius"/>
    </source>
</evidence>
<reference evidence="2 3" key="1">
    <citation type="submission" date="2019-08" db="EMBL/GenBank/DDBJ databases">
        <title>Bacillus genomes from the desert of Cuatro Cienegas, Coahuila.</title>
        <authorList>
            <person name="Olmedo-Alvarez G."/>
        </authorList>
    </citation>
    <scope>NUCLEOTIDE SEQUENCE [LARGE SCALE GENOMIC DNA]</scope>
    <source>
        <strain evidence="2 3">CH446_14T</strain>
    </source>
</reference>
<dbReference type="AlphaFoldDB" id="A0A5D4R364"/>
<organism evidence="2 3">
    <name type="scientific">Bacillus infantis</name>
    <dbReference type="NCBI Taxonomy" id="324767"/>
    <lineage>
        <taxon>Bacteria</taxon>
        <taxon>Bacillati</taxon>
        <taxon>Bacillota</taxon>
        <taxon>Bacilli</taxon>
        <taxon>Bacillales</taxon>
        <taxon>Bacillaceae</taxon>
        <taxon>Bacillus</taxon>
    </lineage>
</organism>
<sequence>MNGAASLLFALCGVLFLGAVYYMLASKKPGVYPPKSILRKRAVALGGAGAVFFLLAFILTGFS</sequence>
<evidence type="ECO:0000313" key="2">
    <source>
        <dbReference type="EMBL" id="TYS44118.1"/>
    </source>
</evidence>
<dbReference type="InterPro" id="IPR058724">
    <property type="entry name" value="YhzF"/>
</dbReference>
<keyword evidence="1" id="KW-0812">Transmembrane</keyword>
<dbReference type="RefSeq" id="WP_148976618.1">
    <property type="nucleotide sequence ID" value="NZ_JBNIKT010000019.1"/>
</dbReference>
<keyword evidence="1" id="KW-1133">Transmembrane helix</keyword>
<feature type="transmembrane region" description="Helical" evidence="1">
    <location>
        <begin position="44"/>
        <end position="62"/>
    </location>
</feature>
<gene>
    <name evidence="2" type="ORF">FZD51_21475</name>
</gene>
<comment type="caution">
    <text evidence="2">The sequence shown here is derived from an EMBL/GenBank/DDBJ whole genome shotgun (WGS) entry which is preliminary data.</text>
</comment>
<proteinExistence type="predicted"/>
<dbReference type="Pfam" id="PF26302">
    <property type="entry name" value="YhzF"/>
    <property type="match status" value="1"/>
</dbReference>
<feature type="transmembrane region" description="Helical" evidence="1">
    <location>
        <begin position="6"/>
        <end position="24"/>
    </location>
</feature>
<accession>A0A5D4R364</accession>